<dbReference type="RefSeq" id="XP_012769612.1">
    <property type="nucleotide sequence ID" value="XM_012914158.1"/>
</dbReference>
<dbReference type="OrthoDB" id="365277at2759"/>
<dbReference type="Proteomes" id="UP000033188">
    <property type="component" value="Chromosome 3"/>
</dbReference>
<dbReference type="KEGG" id="bbig:BBBOND_0313280"/>
<dbReference type="InterPro" id="IPR041650">
    <property type="entry name" value="HEPN_Swt1"/>
</dbReference>
<proteinExistence type="predicted"/>
<sequence>MGSRVFQFVLCNETSIVIHRHSHSIKHGSWNTWLPERVFGGSEATISCSFSRAFSGVCLTLNYGAILNRERYLLHIKLERVGGDEVLSAVFAPEGECRQSPRSMSARLDSTCPVIFKVHHEILDCGSGGRFNKTFRVRVQETADGSLYIKGLKECIEELVLRRDDGLKCQVAQGGIEAFQVYESLPDDFTWSWSTSSWLHRLRKSNRSILIRIVNLSGKHMKLLLGDGGTALDDGHWVEYPAEDLPHLCCTEFGVRSTGFFGGTGGKCVYNILGESGTLNFSWEQPSIGSMVASGVHSKGKYSIAKHFEPFNEATLTYHIYDVVPPAIDLWAAKAISPNVPSKMLDVMSLPVDPRGYHTFDHITASQPATNSKFEHPPISVTNVLHLLLRYHEHGCDNAGDGVGFRTESIGGTEGDETANMGGCIGTDLFLKSPRHFFNSAILGKRRDMPTVSANCLLYLDWGIGNERFCKIFQPDERIHLRSSIPGGIKSKKLLFQSRMMYFRCDRPEVFRDASDAGTVSSARDRRARPFLQSLSQTELMEYVLTIFHSLCEGLQPYVTKHMVRKYGANWIDDVRMPVGHVWRSEDQVRIDIEGMVYIITAYWMEMFEDLFEGNSGTLHIIQTAAIYWANQELHRFDSDYVWDMLKATERLLHRLRADGPLSHIEFISHKMIAGVQLFLQRIFAAKDDVVDGLVRGISRGTGHDYGGKNGFVQEANRALADIGYMLVRVVFNGSPYYVLKDLESTSYGGAPGGPSTDNEGDMSPSHSSQTTTGRQPDSVRAFDCKFTSGEVSVYMDAMSHIVRESGCPASTSTSVAAGTPLPMADPSAGATSWKSLCSRHAISDSAAQQALADRFKRDGWLVVDPAHAALMPGVRFHVEFLENYDLSGHPDCVFCGGKIICMVSGDNNR</sequence>
<reference evidence="4" key="1">
    <citation type="journal article" date="2014" name="Nucleic Acids Res.">
        <title>The evolutionary dynamics of variant antigen genes in Babesia reveal a history of genomic innovation underlying host-parasite interaction.</title>
        <authorList>
            <person name="Jackson A.P."/>
            <person name="Otto T.D."/>
            <person name="Darby A."/>
            <person name="Ramaprasad A."/>
            <person name="Xia D."/>
            <person name="Echaide I.E."/>
            <person name="Farber M."/>
            <person name="Gahlot S."/>
            <person name="Gamble J."/>
            <person name="Gupta D."/>
            <person name="Gupta Y."/>
            <person name="Jackson L."/>
            <person name="Malandrin L."/>
            <person name="Malas T.B."/>
            <person name="Moussa E."/>
            <person name="Nair M."/>
            <person name="Reid A.J."/>
            <person name="Sanders M."/>
            <person name="Sharma J."/>
            <person name="Tracey A."/>
            <person name="Quail M.A."/>
            <person name="Weir W."/>
            <person name="Wastling J.M."/>
            <person name="Hall N."/>
            <person name="Willadsen P."/>
            <person name="Lingelbach K."/>
            <person name="Shiels B."/>
            <person name="Tait A."/>
            <person name="Berriman M."/>
            <person name="Allred D.R."/>
            <person name="Pain A."/>
        </authorList>
    </citation>
    <scope>NUCLEOTIDE SEQUENCE [LARGE SCALE GENOMIC DNA]</scope>
    <source>
        <strain evidence="4">Bond</strain>
    </source>
</reference>
<evidence type="ECO:0000313" key="4">
    <source>
        <dbReference type="Proteomes" id="UP000033188"/>
    </source>
</evidence>
<dbReference type="Pfam" id="PF18731">
    <property type="entry name" value="HEPN_Swt1"/>
    <property type="match status" value="1"/>
</dbReference>
<dbReference type="VEuPathDB" id="PiroplasmaDB:BBBOND_0313280"/>
<keyword evidence="4" id="KW-1185">Reference proteome</keyword>
<dbReference type="EMBL" id="LK391709">
    <property type="protein sequence ID" value="CDR97426.1"/>
    <property type="molecule type" value="Genomic_DNA"/>
</dbReference>
<name>A0A061D9Q8_BABBI</name>
<gene>
    <name evidence="3" type="ORF">BBBOND_0313280</name>
</gene>
<feature type="compositionally biased region" description="Polar residues" evidence="1">
    <location>
        <begin position="765"/>
        <end position="776"/>
    </location>
</feature>
<protein>
    <recommendedName>
        <fullName evidence="2">Swt1-like HEPN domain-containing protein</fullName>
    </recommendedName>
</protein>
<organism evidence="3 4">
    <name type="scientific">Babesia bigemina</name>
    <dbReference type="NCBI Taxonomy" id="5866"/>
    <lineage>
        <taxon>Eukaryota</taxon>
        <taxon>Sar</taxon>
        <taxon>Alveolata</taxon>
        <taxon>Apicomplexa</taxon>
        <taxon>Aconoidasida</taxon>
        <taxon>Piroplasmida</taxon>
        <taxon>Babesiidae</taxon>
        <taxon>Babesia</taxon>
    </lineage>
</organism>
<feature type="domain" description="Swt1-like HEPN" evidence="2">
    <location>
        <begin position="548"/>
        <end position="654"/>
    </location>
</feature>
<evidence type="ECO:0000259" key="2">
    <source>
        <dbReference type="Pfam" id="PF18731"/>
    </source>
</evidence>
<feature type="region of interest" description="Disordered" evidence="1">
    <location>
        <begin position="749"/>
        <end position="777"/>
    </location>
</feature>
<dbReference type="OMA" id="FWANQEI"/>
<accession>A0A061D9Q8</accession>
<evidence type="ECO:0000313" key="3">
    <source>
        <dbReference type="EMBL" id="CDR97426.1"/>
    </source>
</evidence>
<dbReference type="GeneID" id="24565967"/>
<evidence type="ECO:0000256" key="1">
    <source>
        <dbReference type="SAM" id="MobiDB-lite"/>
    </source>
</evidence>
<dbReference type="AlphaFoldDB" id="A0A061D9Q8"/>
<dbReference type="Gene3D" id="2.60.270.50">
    <property type="match status" value="1"/>
</dbReference>